<dbReference type="PANTHER" id="PTHR38795:SF1">
    <property type="entry name" value="DUF6604 DOMAIN-CONTAINING PROTEIN"/>
    <property type="match status" value="1"/>
</dbReference>
<dbReference type="AlphaFoldDB" id="A0AAE0IH11"/>
<name>A0AAE0IH11_9PEZI</name>
<accession>A0AAE0IH11</accession>
<gene>
    <name evidence="1" type="ORF">B0H66DRAFT_636443</name>
</gene>
<keyword evidence="2" id="KW-1185">Reference proteome</keyword>
<dbReference type="EMBL" id="JAUEDM010000002">
    <property type="protein sequence ID" value="KAK3324911.1"/>
    <property type="molecule type" value="Genomic_DNA"/>
</dbReference>
<dbReference type="PIRSF" id="PIRSF028035">
    <property type="entry name" value="UCP028035"/>
    <property type="match status" value="1"/>
</dbReference>
<reference evidence="1" key="1">
    <citation type="journal article" date="2023" name="Mol. Phylogenet. Evol.">
        <title>Genome-scale phylogeny and comparative genomics of the fungal order Sordariales.</title>
        <authorList>
            <person name="Hensen N."/>
            <person name="Bonometti L."/>
            <person name="Westerberg I."/>
            <person name="Brannstrom I.O."/>
            <person name="Guillou S."/>
            <person name="Cros-Aarteil S."/>
            <person name="Calhoun S."/>
            <person name="Haridas S."/>
            <person name="Kuo A."/>
            <person name="Mondo S."/>
            <person name="Pangilinan J."/>
            <person name="Riley R."/>
            <person name="LaButti K."/>
            <person name="Andreopoulos B."/>
            <person name="Lipzen A."/>
            <person name="Chen C."/>
            <person name="Yan M."/>
            <person name="Daum C."/>
            <person name="Ng V."/>
            <person name="Clum A."/>
            <person name="Steindorff A."/>
            <person name="Ohm R.A."/>
            <person name="Martin F."/>
            <person name="Silar P."/>
            <person name="Natvig D.O."/>
            <person name="Lalanne C."/>
            <person name="Gautier V."/>
            <person name="Ament-Velasquez S.L."/>
            <person name="Kruys A."/>
            <person name="Hutchinson M.I."/>
            <person name="Powell A.J."/>
            <person name="Barry K."/>
            <person name="Miller A.N."/>
            <person name="Grigoriev I.V."/>
            <person name="Debuchy R."/>
            <person name="Gladieux P."/>
            <person name="Hiltunen Thoren M."/>
            <person name="Johannesson H."/>
        </authorList>
    </citation>
    <scope>NUCLEOTIDE SEQUENCE</scope>
    <source>
        <strain evidence="1">CBS 118394</strain>
    </source>
</reference>
<dbReference type="PANTHER" id="PTHR38795">
    <property type="entry name" value="DUF6604 DOMAIN-CONTAINING PROTEIN"/>
    <property type="match status" value="1"/>
</dbReference>
<organism evidence="1 2">
    <name type="scientific">Apodospora peruviana</name>
    <dbReference type="NCBI Taxonomy" id="516989"/>
    <lineage>
        <taxon>Eukaryota</taxon>
        <taxon>Fungi</taxon>
        <taxon>Dikarya</taxon>
        <taxon>Ascomycota</taxon>
        <taxon>Pezizomycotina</taxon>
        <taxon>Sordariomycetes</taxon>
        <taxon>Sordariomycetidae</taxon>
        <taxon>Sordariales</taxon>
        <taxon>Lasiosphaeriaceae</taxon>
        <taxon>Apodospora</taxon>
    </lineage>
</organism>
<dbReference type="Proteomes" id="UP001283341">
    <property type="component" value="Unassembled WGS sequence"/>
</dbReference>
<sequence>MQETWRDVAYDGLNSAVAGALSKVAVASVQRTALSIFVDFPGNDSFETVFNTITRGDVEKAHGMFTMTRIKITTDNGPTGIRAEKSTEAAMDQTRSGRPTKRMLQQIKKWDPNLDLQRAAVEERIKWRRAYTINWLYDLVNLFSGVVIQRNLEKGENHILERVDWFINGPRDKVRVLYGVNEFAGFVTTLAMQKPNSPNIKSRILPQHVFQLQLIVDSMTATRGWTVGMFQGHIVVPPPRNPSFRARRCHILPQILLQNGQHYGRSRHDQHEDICAHLERFQHDMTNWLVDSKYKFGLDGIATLRFSNTNTNGLWEYNPICHSALLQHQHQRPVGAWHRLLQIMLLVHLHNMLVKKGYIHTPLGLYGTVEHLFRERFFKDGQVPFSNFAEALVHRQQMESFSPQQMTQPGSHEHKILAVERNAIFKQNSMLTLFHHADWNMDLIPEEKIPIPSVFGGLRLAKMKQIVDPATGKKKLEETPLVRRARKSGLLDEAIANISAVLPQIGVGRAAAIGEMMYPGAREAVSALFPPGYDIFRPGAPLGSLFFCYCCCCCCSCRNSSNNKTAPPDLDPSETLEVLKINILRDVCGSFPVSSFNYIWCTARLLVVFGGIEVKLREMRNETYMHVYENPANPPGLPTLQQKWFGLVFETLQRVDGTSRHSPRDEECLGVIVREMQNQGTPGFLSHCYWDGLVPEVTLEATTKRRQRETGMRRDGT</sequence>
<dbReference type="InterPro" id="IPR016864">
    <property type="entry name" value="UCP028035"/>
</dbReference>
<proteinExistence type="predicted"/>
<evidence type="ECO:0000313" key="1">
    <source>
        <dbReference type="EMBL" id="KAK3324911.1"/>
    </source>
</evidence>
<comment type="caution">
    <text evidence="1">The sequence shown here is derived from an EMBL/GenBank/DDBJ whole genome shotgun (WGS) entry which is preliminary data.</text>
</comment>
<reference evidence="1" key="2">
    <citation type="submission" date="2023-06" db="EMBL/GenBank/DDBJ databases">
        <authorList>
            <consortium name="Lawrence Berkeley National Laboratory"/>
            <person name="Haridas S."/>
            <person name="Hensen N."/>
            <person name="Bonometti L."/>
            <person name="Westerberg I."/>
            <person name="Brannstrom I.O."/>
            <person name="Guillou S."/>
            <person name="Cros-Aarteil S."/>
            <person name="Calhoun S."/>
            <person name="Kuo A."/>
            <person name="Mondo S."/>
            <person name="Pangilinan J."/>
            <person name="Riley R."/>
            <person name="Labutti K."/>
            <person name="Andreopoulos B."/>
            <person name="Lipzen A."/>
            <person name="Chen C."/>
            <person name="Yanf M."/>
            <person name="Daum C."/>
            <person name="Ng V."/>
            <person name="Clum A."/>
            <person name="Steindorff A."/>
            <person name="Ohm R."/>
            <person name="Martin F."/>
            <person name="Silar P."/>
            <person name="Natvig D."/>
            <person name="Lalanne C."/>
            <person name="Gautier V."/>
            <person name="Ament-Velasquez S.L."/>
            <person name="Kruys A."/>
            <person name="Hutchinson M.I."/>
            <person name="Powell A.J."/>
            <person name="Barry K."/>
            <person name="Miller A.N."/>
            <person name="Grigoriev I.V."/>
            <person name="Debuchy R."/>
            <person name="Gladieux P."/>
            <person name="Thoren M.H."/>
            <person name="Johannesson H."/>
        </authorList>
    </citation>
    <scope>NUCLEOTIDE SEQUENCE</scope>
    <source>
        <strain evidence="1">CBS 118394</strain>
    </source>
</reference>
<evidence type="ECO:0000313" key="2">
    <source>
        <dbReference type="Proteomes" id="UP001283341"/>
    </source>
</evidence>
<protein>
    <submittedName>
        <fullName evidence="1">Uncharacterized protein</fullName>
    </submittedName>
</protein>